<evidence type="ECO:0000313" key="1">
    <source>
        <dbReference type="EMBL" id="BCP02209.1"/>
    </source>
</evidence>
<sequence length="55" mass="5639">MREDPIAGFAVVSVVGGRVAALFGVDDIFFGRWLGARALGHGPIVAPGKDGRMAG</sequence>
<name>A0A7R7MZ26_MYCIT</name>
<organism evidence="1 2">
    <name type="scientific">Mycobacterium intracellulare</name>
    <dbReference type="NCBI Taxonomy" id="1767"/>
    <lineage>
        <taxon>Bacteria</taxon>
        <taxon>Bacillati</taxon>
        <taxon>Actinomycetota</taxon>
        <taxon>Actinomycetes</taxon>
        <taxon>Mycobacteriales</taxon>
        <taxon>Mycobacteriaceae</taxon>
        <taxon>Mycobacterium</taxon>
        <taxon>Mycobacterium avium complex (MAC)</taxon>
    </lineage>
</organism>
<accession>A0A7R7MZ26</accession>
<dbReference type="AlphaFoldDB" id="A0A7R7MZ26"/>
<proteinExistence type="predicted"/>
<gene>
    <name evidence="1" type="ORF">MINTM018_49780</name>
</gene>
<evidence type="ECO:0000313" key="2">
    <source>
        <dbReference type="Proteomes" id="UP000595205"/>
    </source>
</evidence>
<dbReference type="Proteomes" id="UP000595205">
    <property type="component" value="Chromosome"/>
</dbReference>
<protein>
    <submittedName>
        <fullName evidence="1">Uncharacterized protein</fullName>
    </submittedName>
</protein>
<dbReference type="EMBL" id="AP024255">
    <property type="protein sequence ID" value="BCP02209.1"/>
    <property type="molecule type" value="Genomic_DNA"/>
</dbReference>
<reference evidence="1 2" key="1">
    <citation type="submission" date="2020-12" db="EMBL/GenBank/DDBJ databases">
        <title>Genome sequence of clinical Mycobacterium intracellulare strains.</title>
        <authorList>
            <person name="Tateishi Y."/>
            <person name="Matsumoto S."/>
            <person name="Fukushima Y."/>
            <person name="Nakajima C."/>
            <person name="Suzuki Y."/>
        </authorList>
    </citation>
    <scope>NUCLEOTIDE SEQUENCE [LARGE SCALE GENOMIC DNA]</scope>
    <source>
        <strain evidence="1 2">M018</strain>
    </source>
</reference>